<dbReference type="NCBIfam" id="NF041635">
    <property type="entry name" value="STM3941_fam"/>
    <property type="match status" value="1"/>
</dbReference>
<keyword evidence="1" id="KW-0812">Transmembrane</keyword>
<dbReference type="EMBL" id="QJKB01000016">
    <property type="protein sequence ID" value="PXX37324.1"/>
    <property type="molecule type" value="Genomic_DNA"/>
</dbReference>
<dbReference type="RefSeq" id="WP_110257978.1">
    <property type="nucleotide sequence ID" value="NZ_QJKB01000016.1"/>
</dbReference>
<dbReference type="OrthoDB" id="8589376at2"/>
<dbReference type="InterPro" id="IPR048136">
    <property type="entry name" value="STM3941-like"/>
</dbReference>
<gene>
    <name evidence="2" type="ORF">DFR42_11618</name>
</gene>
<comment type="caution">
    <text evidence="2">The sequence shown here is derived from an EMBL/GenBank/DDBJ whole genome shotgun (WGS) entry which is preliminary data.</text>
</comment>
<evidence type="ECO:0000256" key="1">
    <source>
        <dbReference type="SAM" id="Phobius"/>
    </source>
</evidence>
<keyword evidence="1" id="KW-0472">Membrane</keyword>
<reference evidence="2 3" key="1">
    <citation type="submission" date="2018-05" db="EMBL/GenBank/DDBJ databases">
        <title>Genomic Encyclopedia of Type Strains, Phase IV (KMG-IV): sequencing the most valuable type-strain genomes for metagenomic binning, comparative biology and taxonomic classification.</title>
        <authorList>
            <person name="Goeker M."/>
        </authorList>
    </citation>
    <scope>NUCLEOTIDE SEQUENCE [LARGE SCALE GENOMIC DNA]</scope>
    <source>
        <strain evidence="2 3">DSM 19792</strain>
    </source>
</reference>
<keyword evidence="3" id="KW-1185">Reference proteome</keyword>
<accession>A0A318IQA6</accession>
<sequence length="182" mass="20279">MHTEDEKIIELSKTKLRMLVIGSMIFVAMGLWMVQLDSAQIAAQQRYNSPVIMHGIGVVAILFFGFCGVVGVRKLFDKKPGLTLNAAGIHDNSSAVAAGFVPWSEITGFSIFEMQNQKTLVINVIDPQRYIMAGGAFKRMLNKMNYKMCGSPVVISANSLKVGFDELLKICDSYLYKYQKNR</sequence>
<protein>
    <submittedName>
        <fullName evidence="2">Uncharacterized protein</fullName>
    </submittedName>
</protein>
<dbReference type="AlphaFoldDB" id="A0A318IQA6"/>
<evidence type="ECO:0000313" key="3">
    <source>
        <dbReference type="Proteomes" id="UP000247792"/>
    </source>
</evidence>
<keyword evidence="1" id="KW-1133">Transmembrane helix</keyword>
<organism evidence="2 3">
    <name type="scientific">Undibacterium pigrum</name>
    <dbReference type="NCBI Taxonomy" id="401470"/>
    <lineage>
        <taxon>Bacteria</taxon>
        <taxon>Pseudomonadati</taxon>
        <taxon>Pseudomonadota</taxon>
        <taxon>Betaproteobacteria</taxon>
        <taxon>Burkholderiales</taxon>
        <taxon>Oxalobacteraceae</taxon>
        <taxon>Undibacterium</taxon>
    </lineage>
</organism>
<dbReference type="Proteomes" id="UP000247792">
    <property type="component" value="Unassembled WGS sequence"/>
</dbReference>
<evidence type="ECO:0000313" key="2">
    <source>
        <dbReference type="EMBL" id="PXX37324.1"/>
    </source>
</evidence>
<feature type="transmembrane region" description="Helical" evidence="1">
    <location>
        <begin position="51"/>
        <end position="72"/>
    </location>
</feature>
<proteinExistence type="predicted"/>
<name>A0A318IQA6_9BURK</name>
<feature type="transmembrane region" description="Helical" evidence="1">
    <location>
        <begin position="16"/>
        <end position="36"/>
    </location>
</feature>